<evidence type="ECO:0000313" key="2">
    <source>
        <dbReference type="EMBL" id="KAK7073134.1"/>
    </source>
</evidence>
<name>A0AAN9A3S1_HALRR</name>
<organism evidence="2 3">
    <name type="scientific">Halocaridina rubra</name>
    <name type="common">Hawaiian red shrimp</name>
    <dbReference type="NCBI Taxonomy" id="373956"/>
    <lineage>
        <taxon>Eukaryota</taxon>
        <taxon>Metazoa</taxon>
        <taxon>Ecdysozoa</taxon>
        <taxon>Arthropoda</taxon>
        <taxon>Crustacea</taxon>
        <taxon>Multicrustacea</taxon>
        <taxon>Malacostraca</taxon>
        <taxon>Eumalacostraca</taxon>
        <taxon>Eucarida</taxon>
        <taxon>Decapoda</taxon>
        <taxon>Pleocyemata</taxon>
        <taxon>Caridea</taxon>
        <taxon>Atyoidea</taxon>
        <taxon>Atyidae</taxon>
        <taxon>Halocaridina</taxon>
    </lineage>
</organism>
<dbReference type="AlphaFoldDB" id="A0AAN9A3S1"/>
<evidence type="ECO:0000256" key="1">
    <source>
        <dbReference type="SAM" id="MobiDB-lite"/>
    </source>
</evidence>
<evidence type="ECO:0000313" key="3">
    <source>
        <dbReference type="Proteomes" id="UP001381693"/>
    </source>
</evidence>
<proteinExistence type="predicted"/>
<feature type="compositionally biased region" description="Basic and acidic residues" evidence="1">
    <location>
        <begin position="48"/>
        <end position="65"/>
    </location>
</feature>
<comment type="caution">
    <text evidence="2">The sequence shown here is derived from an EMBL/GenBank/DDBJ whole genome shotgun (WGS) entry which is preliminary data.</text>
</comment>
<gene>
    <name evidence="2" type="ORF">SK128_005895</name>
</gene>
<protein>
    <submittedName>
        <fullName evidence="2">Uncharacterized protein</fullName>
    </submittedName>
</protein>
<feature type="compositionally biased region" description="Acidic residues" evidence="1">
    <location>
        <begin position="28"/>
        <end position="40"/>
    </location>
</feature>
<accession>A0AAN9A3S1</accession>
<dbReference type="Proteomes" id="UP001381693">
    <property type="component" value="Unassembled WGS sequence"/>
</dbReference>
<feature type="compositionally biased region" description="Basic and acidic residues" evidence="1">
    <location>
        <begin position="75"/>
        <end position="86"/>
    </location>
</feature>
<sequence length="86" mass="9909">MYLYKKQKSAFHGTASTCKQLSHRALEVDEEGEVGGEEKEESAAAGSRSEHDLRQQFERFLEKMDRRRPHLPKTILEDTNSRECVA</sequence>
<keyword evidence="3" id="KW-1185">Reference proteome</keyword>
<reference evidence="2 3" key="1">
    <citation type="submission" date="2023-11" db="EMBL/GenBank/DDBJ databases">
        <title>Halocaridina rubra genome assembly.</title>
        <authorList>
            <person name="Smith C."/>
        </authorList>
    </citation>
    <scope>NUCLEOTIDE SEQUENCE [LARGE SCALE GENOMIC DNA]</scope>
    <source>
        <strain evidence="2">EP-1</strain>
        <tissue evidence="2">Whole</tissue>
    </source>
</reference>
<dbReference type="EMBL" id="JAXCGZ010013250">
    <property type="protein sequence ID" value="KAK7073134.1"/>
    <property type="molecule type" value="Genomic_DNA"/>
</dbReference>
<feature type="region of interest" description="Disordered" evidence="1">
    <location>
        <begin position="28"/>
        <end position="86"/>
    </location>
</feature>